<dbReference type="EMBL" id="ASHM01117499">
    <property type="protein sequence ID" value="PNX70976.1"/>
    <property type="molecule type" value="Genomic_DNA"/>
</dbReference>
<dbReference type="Pfam" id="PF00012">
    <property type="entry name" value="HSP70"/>
    <property type="match status" value="1"/>
</dbReference>
<name>A0A2K3KXG7_TRIPR</name>
<dbReference type="InterPro" id="IPR029047">
    <property type="entry name" value="HSP70_peptide-bd_sf"/>
</dbReference>
<dbReference type="Proteomes" id="UP000236291">
    <property type="component" value="Unassembled WGS sequence"/>
</dbReference>
<dbReference type="STRING" id="57577.A0A2K3KXG7"/>
<dbReference type="SUPFAM" id="SSF100920">
    <property type="entry name" value="Heat shock protein 70kD (HSP70), peptide-binding domain"/>
    <property type="match status" value="1"/>
</dbReference>
<evidence type="ECO:0000313" key="3">
    <source>
        <dbReference type="EMBL" id="PNX70976.1"/>
    </source>
</evidence>
<keyword evidence="1" id="KW-0547">Nucleotide-binding</keyword>
<comment type="caution">
    <text evidence="3">The sequence shown here is derived from an EMBL/GenBank/DDBJ whole genome shotgun (WGS) entry which is preliminary data.</text>
</comment>
<protein>
    <submittedName>
        <fullName evidence="3">Mitochondrial outer membrane protein porin</fullName>
    </submittedName>
</protein>
<dbReference type="AlphaFoldDB" id="A0A2K3KXG7"/>
<gene>
    <name evidence="3" type="ORF">L195_g057932</name>
</gene>
<feature type="non-terminal residue" evidence="3">
    <location>
        <position position="1"/>
    </location>
</feature>
<evidence type="ECO:0000313" key="4">
    <source>
        <dbReference type="Proteomes" id="UP000236291"/>
    </source>
</evidence>
<keyword evidence="2" id="KW-0067">ATP-binding</keyword>
<evidence type="ECO:0000256" key="1">
    <source>
        <dbReference type="ARBA" id="ARBA00022741"/>
    </source>
</evidence>
<dbReference type="GO" id="GO:0140662">
    <property type="term" value="F:ATP-dependent protein folding chaperone"/>
    <property type="evidence" value="ECO:0007669"/>
    <property type="project" value="InterPro"/>
</dbReference>
<dbReference type="GO" id="GO:0005524">
    <property type="term" value="F:ATP binding"/>
    <property type="evidence" value="ECO:0007669"/>
    <property type="project" value="UniProtKB-KW"/>
</dbReference>
<dbReference type="Gene3D" id="2.60.34.10">
    <property type="entry name" value="Substrate Binding Domain Of DNAk, Chain A, domain 1"/>
    <property type="match status" value="1"/>
</dbReference>
<accession>A0A2K3KXG7</accession>
<organism evidence="3 4">
    <name type="scientific">Trifolium pratense</name>
    <name type="common">Red clover</name>
    <dbReference type="NCBI Taxonomy" id="57577"/>
    <lineage>
        <taxon>Eukaryota</taxon>
        <taxon>Viridiplantae</taxon>
        <taxon>Streptophyta</taxon>
        <taxon>Embryophyta</taxon>
        <taxon>Tracheophyta</taxon>
        <taxon>Spermatophyta</taxon>
        <taxon>Magnoliopsida</taxon>
        <taxon>eudicotyledons</taxon>
        <taxon>Gunneridae</taxon>
        <taxon>Pentapetalae</taxon>
        <taxon>rosids</taxon>
        <taxon>fabids</taxon>
        <taxon>Fabales</taxon>
        <taxon>Fabaceae</taxon>
        <taxon>Papilionoideae</taxon>
        <taxon>50 kb inversion clade</taxon>
        <taxon>NPAAA clade</taxon>
        <taxon>Hologalegina</taxon>
        <taxon>IRL clade</taxon>
        <taxon>Trifolieae</taxon>
        <taxon>Trifolium</taxon>
    </lineage>
</organism>
<evidence type="ECO:0000256" key="2">
    <source>
        <dbReference type="ARBA" id="ARBA00022840"/>
    </source>
</evidence>
<reference evidence="3 4" key="1">
    <citation type="journal article" date="2014" name="Am. J. Bot.">
        <title>Genome assembly and annotation for red clover (Trifolium pratense; Fabaceae).</title>
        <authorList>
            <person name="Istvanek J."/>
            <person name="Jaros M."/>
            <person name="Krenek A."/>
            <person name="Repkova J."/>
        </authorList>
    </citation>
    <scope>NUCLEOTIDE SEQUENCE [LARGE SCALE GENOMIC DNA]</scope>
    <source>
        <strain evidence="4">cv. Tatra</strain>
        <tissue evidence="3">Young leaves</tissue>
    </source>
</reference>
<dbReference type="InterPro" id="IPR013126">
    <property type="entry name" value="Hsp_70_fam"/>
</dbReference>
<sequence length="98" mass="10629">EPEPSPGLKAILSFKVPEQTFGKVELQYLRDYAGISSSVANLFSVFGTAYGVVGRVRQITVCFNIDAYGILNVSAEEKTTGQKNKITITNDKKKIGDG</sequence>
<proteinExistence type="predicted"/>
<reference evidence="3 4" key="2">
    <citation type="journal article" date="2017" name="Front. Plant Sci.">
        <title>Gene Classification and Mining of Molecular Markers Useful in Red Clover (Trifolium pratense) Breeding.</title>
        <authorList>
            <person name="Istvanek J."/>
            <person name="Dluhosova J."/>
            <person name="Dluhos P."/>
            <person name="Patkova L."/>
            <person name="Nedelnik J."/>
            <person name="Repkova J."/>
        </authorList>
    </citation>
    <scope>NUCLEOTIDE SEQUENCE [LARGE SCALE GENOMIC DNA]</scope>
    <source>
        <strain evidence="4">cv. Tatra</strain>
        <tissue evidence="3">Young leaves</tissue>
    </source>
</reference>